<reference evidence="4" key="1">
    <citation type="journal article" date="2019" name="Int. J. Syst. Evol. Microbiol.">
        <title>The Global Catalogue of Microorganisms (GCM) 10K type strain sequencing project: providing services to taxonomists for standard genome sequencing and annotation.</title>
        <authorList>
            <consortium name="The Broad Institute Genomics Platform"/>
            <consortium name="The Broad Institute Genome Sequencing Center for Infectious Disease"/>
            <person name="Wu L."/>
            <person name="Ma J."/>
        </authorList>
    </citation>
    <scope>NUCLEOTIDE SEQUENCE [LARGE SCALE GENOMIC DNA]</scope>
    <source>
        <strain evidence="4">CCUG 60023</strain>
    </source>
</reference>
<name>A0ABW3FKT9_9HYPH</name>
<comment type="caution">
    <text evidence="3">The sequence shown here is derived from an EMBL/GenBank/DDBJ whole genome shotgun (WGS) entry which is preliminary data.</text>
</comment>
<protein>
    <submittedName>
        <fullName evidence="3">SH3 domain-containing protein</fullName>
    </submittedName>
</protein>
<proteinExistence type="predicted"/>
<evidence type="ECO:0000259" key="2">
    <source>
        <dbReference type="Pfam" id="PF07653"/>
    </source>
</evidence>
<sequence length="78" mass="8834">MSPSYRVIVSWKASYSDPIAVQNGEQVWLSGKTDEWDGHVWLWAKDTRGKEGWVPDSIIEATENQCFAKEAFSALELS</sequence>
<gene>
    <name evidence="3" type="ORF">ACFQ14_14180</name>
</gene>
<organism evidence="3 4">
    <name type="scientific">Pseudahrensia aquimaris</name>
    <dbReference type="NCBI Taxonomy" id="744461"/>
    <lineage>
        <taxon>Bacteria</taxon>
        <taxon>Pseudomonadati</taxon>
        <taxon>Pseudomonadota</taxon>
        <taxon>Alphaproteobacteria</taxon>
        <taxon>Hyphomicrobiales</taxon>
        <taxon>Ahrensiaceae</taxon>
        <taxon>Pseudahrensia</taxon>
    </lineage>
</organism>
<keyword evidence="1" id="KW-0728">SH3 domain</keyword>
<dbReference type="RefSeq" id="WP_377213412.1">
    <property type="nucleotide sequence ID" value="NZ_JBHTJV010000013.1"/>
</dbReference>
<dbReference type="SUPFAM" id="SSF50044">
    <property type="entry name" value="SH3-domain"/>
    <property type="match status" value="1"/>
</dbReference>
<dbReference type="Gene3D" id="2.30.30.40">
    <property type="entry name" value="SH3 Domains"/>
    <property type="match status" value="1"/>
</dbReference>
<dbReference type="EMBL" id="JBHTJV010000013">
    <property type="protein sequence ID" value="MFD0917555.1"/>
    <property type="molecule type" value="Genomic_DNA"/>
</dbReference>
<evidence type="ECO:0000313" key="4">
    <source>
        <dbReference type="Proteomes" id="UP001597101"/>
    </source>
</evidence>
<evidence type="ECO:0000313" key="3">
    <source>
        <dbReference type="EMBL" id="MFD0917555.1"/>
    </source>
</evidence>
<feature type="domain" description="SH3" evidence="2">
    <location>
        <begin position="5"/>
        <end position="60"/>
    </location>
</feature>
<dbReference type="Pfam" id="PF07653">
    <property type="entry name" value="SH3_2"/>
    <property type="match status" value="1"/>
</dbReference>
<dbReference type="Proteomes" id="UP001597101">
    <property type="component" value="Unassembled WGS sequence"/>
</dbReference>
<dbReference type="InterPro" id="IPR001452">
    <property type="entry name" value="SH3_domain"/>
</dbReference>
<dbReference type="InterPro" id="IPR036028">
    <property type="entry name" value="SH3-like_dom_sf"/>
</dbReference>
<accession>A0ABW3FKT9</accession>
<evidence type="ECO:0000256" key="1">
    <source>
        <dbReference type="ARBA" id="ARBA00022443"/>
    </source>
</evidence>
<keyword evidence="4" id="KW-1185">Reference proteome</keyword>